<protein>
    <submittedName>
        <fullName evidence="1">Fe-S cluster assembly protein HesB</fullName>
    </submittedName>
</protein>
<gene>
    <name evidence="1" type="ORF">ACFQZV_06295</name>
</gene>
<name>A0ABW2ZR12_9MICO</name>
<dbReference type="RefSeq" id="WP_378752230.1">
    <property type="nucleotide sequence ID" value="NZ_JBHSSV010000008.1"/>
</dbReference>
<accession>A0ABW2ZR12</accession>
<dbReference type="InterPro" id="IPR035903">
    <property type="entry name" value="HesB-like_dom_sf"/>
</dbReference>
<keyword evidence="2" id="KW-1185">Reference proteome</keyword>
<dbReference type="SUPFAM" id="SSF89360">
    <property type="entry name" value="HesB-like domain"/>
    <property type="match status" value="1"/>
</dbReference>
<proteinExistence type="predicted"/>
<dbReference type="Proteomes" id="UP001597042">
    <property type="component" value="Unassembled WGS sequence"/>
</dbReference>
<sequence>MLTMTDTAAEAVKAIVSRVPNVPDDGGVRIRDTGSDAGFELSVAPGPEETDTVVASDGAHVFLDTSAAVALDDRVLDAELAQDGSVRFALGTAG</sequence>
<reference evidence="2" key="1">
    <citation type="journal article" date="2019" name="Int. J. Syst. Evol. Microbiol.">
        <title>The Global Catalogue of Microorganisms (GCM) 10K type strain sequencing project: providing services to taxonomists for standard genome sequencing and annotation.</title>
        <authorList>
            <consortium name="The Broad Institute Genomics Platform"/>
            <consortium name="The Broad Institute Genome Sequencing Center for Infectious Disease"/>
            <person name="Wu L."/>
            <person name="Ma J."/>
        </authorList>
    </citation>
    <scope>NUCLEOTIDE SEQUENCE [LARGE SCALE GENOMIC DNA]</scope>
    <source>
        <strain evidence="2">CCUG 50754</strain>
    </source>
</reference>
<comment type="caution">
    <text evidence="1">The sequence shown here is derived from an EMBL/GenBank/DDBJ whole genome shotgun (WGS) entry which is preliminary data.</text>
</comment>
<dbReference type="Gene3D" id="2.60.300.12">
    <property type="entry name" value="HesB-like domain"/>
    <property type="match status" value="1"/>
</dbReference>
<evidence type="ECO:0000313" key="2">
    <source>
        <dbReference type="Proteomes" id="UP001597042"/>
    </source>
</evidence>
<organism evidence="1 2">
    <name type="scientific">Microbacterium koreense</name>
    <dbReference type="NCBI Taxonomy" id="323761"/>
    <lineage>
        <taxon>Bacteria</taxon>
        <taxon>Bacillati</taxon>
        <taxon>Actinomycetota</taxon>
        <taxon>Actinomycetes</taxon>
        <taxon>Micrococcales</taxon>
        <taxon>Microbacteriaceae</taxon>
        <taxon>Microbacterium</taxon>
    </lineage>
</organism>
<dbReference type="EMBL" id="JBHTIM010000001">
    <property type="protein sequence ID" value="MFD0780908.1"/>
    <property type="molecule type" value="Genomic_DNA"/>
</dbReference>
<evidence type="ECO:0000313" key="1">
    <source>
        <dbReference type="EMBL" id="MFD0780908.1"/>
    </source>
</evidence>